<name>U2R291_EUBRA</name>
<gene>
    <name evidence="1" type="ORF">HMPREF0373_01226</name>
</gene>
<accession>U2R291</accession>
<dbReference type="EMBL" id="AWVJ01000080">
    <property type="protein sequence ID" value="ERK47758.1"/>
    <property type="molecule type" value="Genomic_DNA"/>
</dbReference>
<dbReference type="Proteomes" id="UP000016608">
    <property type="component" value="Unassembled WGS sequence"/>
</dbReference>
<evidence type="ECO:0000313" key="2">
    <source>
        <dbReference type="Proteomes" id="UP000016608"/>
    </source>
</evidence>
<sequence>MWGSEKKVIILLQISQKRLKSIKNVVKYRRSFGENKELHVKNC</sequence>
<reference evidence="1 2" key="1">
    <citation type="submission" date="2013-06" db="EMBL/GenBank/DDBJ databases">
        <authorList>
            <person name="Weinstock G."/>
            <person name="Sodergren E."/>
            <person name="Lobos E.A."/>
            <person name="Fulton L."/>
            <person name="Fulton R."/>
            <person name="Courtney L."/>
            <person name="Fronick C."/>
            <person name="O'Laughlin M."/>
            <person name="Godfrey J."/>
            <person name="Wilson R.M."/>
            <person name="Miner T."/>
            <person name="Farmer C."/>
            <person name="Delehaunty K."/>
            <person name="Cordes M."/>
            <person name="Minx P."/>
            <person name="Tomlinson C."/>
            <person name="Chen J."/>
            <person name="Wollam A."/>
            <person name="Pepin K.H."/>
            <person name="Bhonagiri V."/>
            <person name="Zhang X."/>
            <person name="Warren W."/>
            <person name="Mitreva M."/>
            <person name="Mardis E.R."/>
            <person name="Wilson R.K."/>
        </authorList>
    </citation>
    <scope>NUCLEOTIDE SEQUENCE [LARGE SCALE GENOMIC DNA]</scope>
    <source>
        <strain evidence="1 2">ATCC 29099</strain>
    </source>
</reference>
<protein>
    <submittedName>
        <fullName evidence="1">Uncharacterized protein</fullName>
    </submittedName>
</protein>
<dbReference type="AlphaFoldDB" id="U2R291"/>
<proteinExistence type="predicted"/>
<comment type="caution">
    <text evidence="1">The sequence shown here is derived from an EMBL/GenBank/DDBJ whole genome shotgun (WGS) entry which is preliminary data.</text>
</comment>
<evidence type="ECO:0000313" key="1">
    <source>
        <dbReference type="EMBL" id="ERK47758.1"/>
    </source>
</evidence>
<keyword evidence="2" id="KW-1185">Reference proteome</keyword>
<dbReference type="HOGENOM" id="CLU_3233792_0_0_9"/>
<organism evidence="1 2">
    <name type="scientific">Eubacterium ramulus ATCC 29099</name>
    <dbReference type="NCBI Taxonomy" id="1256908"/>
    <lineage>
        <taxon>Bacteria</taxon>
        <taxon>Bacillati</taxon>
        <taxon>Bacillota</taxon>
        <taxon>Clostridia</taxon>
        <taxon>Eubacteriales</taxon>
        <taxon>Eubacteriaceae</taxon>
        <taxon>Eubacterium</taxon>
    </lineage>
</organism>